<dbReference type="InterPro" id="IPR029052">
    <property type="entry name" value="Metallo-depent_PP-like"/>
</dbReference>
<dbReference type="PANTHER" id="PTHR43143">
    <property type="entry name" value="METALLOPHOSPHOESTERASE, CALCINEURIN SUPERFAMILY"/>
    <property type="match status" value="1"/>
</dbReference>
<dbReference type="Gene3D" id="3.60.21.10">
    <property type="match status" value="1"/>
</dbReference>
<proteinExistence type="predicted"/>
<feature type="signal peptide" evidence="1">
    <location>
        <begin position="1"/>
        <end position="26"/>
    </location>
</feature>
<evidence type="ECO:0000313" key="6">
    <source>
        <dbReference type="Proteomes" id="UP000240572"/>
    </source>
</evidence>
<feature type="domain" description="Calcineurin-like phosphoesterase" evidence="2">
    <location>
        <begin position="168"/>
        <end position="329"/>
    </location>
</feature>
<protein>
    <submittedName>
        <fullName evidence="5">3',5'-cyclic AMP phosphodiesterase CpdA</fullName>
    </submittedName>
</protein>
<dbReference type="InterPro" id="IPR004843">
    <property type="entry name" value="Calcineurin-like_PHP"/>
</dbReference>
<feature type="domain" description="Calcineurin-like phosphoesterase N-terminal" evidence="4">
    <location>
        <begin position="42"/>
        <end position="118"/>
    </location>
</feature>
<dbReference type="Pfam" id="PF16371">
    <property type="entry name" value="MetallophosN"/>
    <property type="match status" value="1"/>
</dbReference>
<evidence type="ECO:0000259" key="4">
    <source>
        <dbReference type="Pfam" id="PF16371"/>
    </source>
</evidence>
<reference evidence="5 6" key="1">
    <citation type="submission" date="2018-03" db="EMBL/GenBank/DDBJ databases">
        <title>Genomic Encyclopedia of Type Strains, Phase III (KMG-III): the genomes of soil and plant-associated and newly described type strains.</title>
        <authorList>
            <person name="Whitman W."/>
        </authorList>
    </citation>
    <scope>NUCLEOTIDE SEQUENCE [LARGE SCALE GENOMIC DNA]</scope>
    <source>
        <strain evidence="5 6">CGMCC 1.12700</strain>
    </source>
</reference>
<name>A0A2P8DDK2_9BACT</name>
<accession>A0A2P8DDK2</accession>
<evidence type="ECO:0000313" key="5">
    <source>
        <dbReference type="EMBL" id="PSK95269.1"/>
    </source>
</evidence>
<dbReference type="Pfam" id="PF00149">
    <property type="entry name" value="Metallophos"/>
    <property type="match status" value="1"/>
</dbReference>
<evidence type="ECO:0000259" key="2">
    <source>
        <dbReference type="Pfam" id="PF00149"/>
    </source>
</evidence>
<organism evidence="5 6">
    <name type="scientific">Taibaiella chishuiensis</name>
    <dbReference type="NCBI Taxonomy" id="1434707"/>
    <lineage>
        <taxon>Bacteria</taxon>
        <taxon>Pseudomonadati</taxon>
        <taxon>Bacteroidota</taxon>
        <taxon>Chitinophagia</taxon>
        <taxon>Chitinophagales</taxon>
        <taxon>Chitinophagaceae</taxon>
        <taxon>Taibaiella</taxon>
    </lineage>
</organism>
<feature type="chain" id="PRO_5015121542" evidence="1">
    <location>
        <begin position="27"/>
        <end position="493"/>
    </location>
</feature>
<dbReference type="InterPro" id="IPR032288">
    <property type="entry name" value="Metallophos_C"/>
</dbReference>
<dbReference type="InterPro" id="IPR032285">
    <property type="entry name" value="Metallophos_N"/>
</dbReference>
<dbReference type="GO" id="GO:0016787">
    <property type="term" value="F:hydrolase activity"/>
    <property type="evidence" value="ECO:0007669"/>
    <property type="project" value="InterPro"/>
</dbReference>
<feature type="domain" description="Calcineurin-like phosphoesterase C-terminal" evidence="3">
    <location>
        <begin position="340"/>
        <end position="487"/>
    </location>
</feature>
<dbReference type="Proteomes" id="UP000240572">
    <property type="component" value="Unassembled WGS sequence"/>
</dbReference>
<keyword evidence="6" id="KW-1185">Reference proteome</keyword>
<dbReference type="PANTHER" id="PTHR43143:SF1">
    <property type="entry name" value="SERINE_THREONINE-PROTEIN PHOSPHATASE CPPED1"/>
    <property type="match status" value="1"/>
</dbReference>
<dbReference type="SUPFAM" id="SSF56300">
    <property type="entry name" value="Metallo-dependent phosphatases"/>
    <property type="match status" value="1"/>
</dbReference>
<keyword evidence="1" id="KW-0732">Signal</keyword>
<dbReference type="AlphaFoldDB" id="A0A2P8DDK2"/>
<evidence type="ECO:0000259" key="3">
    <source>
        <dbReference type="Pfam" id="PF16370"/>
    </source>
</evidence>
<gene>
    <name evidence="5" type="ORF">B0I18_1011435</name>
</gene>
<dbReference type="Pfam" id="PF16370">
    <property type="entry name" value="MetallophosC"/>
    <property type="match status" value="1"/>
</dbReference>
<evidence type="ECO:0000256" key="1">
    <source>
        <dbReference type="SAM" id="SignalP"/>
    </source>
</evidence>
<dbReference type="EMBL" id="PYGD01000001">
    <property type="protein sequence ID" value="PSK95269.1"/>
    <property type="molecule type" value="Genomic_DNA"/>
</dbReference>
<dbReference type="OrthoDB" id="1776264at2"/>
<dbReference type="InterPro" id="IPR051918">
    <property type="entry name" value="STPP_CPPED1"/>
</dbReference>
<comment type="caution">
    <text evidence="5">The sequence shown here is derived from an EMBL/GenBank/DDBJ whole genome shotgun (WGS) entry which is preliminary data.</text>
</comment>
<sequence>MQRRNFIKNMGLLSAVFGVSAPAVFAGTPKENEDYSFRRVSGRINCEGKGLEKVVVSDGFSVTQTDAKGNYVLEAHYDARFLFYTLPSGYEIPNEKGIARFYMALKKGQKQQQADFSLVKAKQDDTRHAFVVWADTQIKTEEDAQKLLTISAPDAHTHIQKLMDRPVFGIGCGDLVWDNFDLFKDYREAVAMTGIPFWQVIGNHDMDYGARTDDASQESFEAQFGPSYYSFNKGKVHYVVLDDVFFIGAGHRYIGYLTETQLRWLEKDLSYIPQGSTVVVALHIPSNTGDKRRNKRKEEEMGGVLTNRKALYELLKPYKVQIVSGHTHWNEVWEKDNITEHNLGTVCGAWWSGPVCGDGTPNGFGVFEVAGDDISWYYKSTGYEKEHQLRLYKPGADKERPQAVIANIWNHDKRWTVEWFEDGVAKGKMEQYTGYDPSAAELYEGAALPQQRKWIEPILTDHLFQAVPAAGVREVRVKATDRFGHTFEERIQL</sequence>